<evidence type="ECO:0000313" key="2">
    <source>
        <dbReference type="Proteomes" id="UP001597294"/>
    </source>
</evidence>
<comment type="caution">
    <text evidence="1">The sequence shown here is derived from an EMBL/GenBank/DDBJ whole genome shotgun (WGS) entry which is preliminary data.</text>
</comment>
<gene>
    <name evidence="1" type="ORF">ACFSKO_09010</name>
</gene>
<keyword evidence="2" id="KW-1185">Reference proteome</keyword>
<name>A0ABW5BJK1_9PROT</name>
<evidence type="ECO:0000313" key="1">
    <source>
        <dbReference type="EMBL" id="MFD2205749.1"/>
    </source>
</evidence>
<reference evidence="2" key="1">
    <citation type="journal article" date="2019" name="Int. J. Syst. Evol. Microbiol.">
        <title>The Global Catalogue of Microorganisms (GCM) 10K type strain sequencing project: providing services to taxonomists for standard genome sequencing and annotation.</title>
        <authorList>
            <consortium name="The Broad Institute Genomics Platform"/>
            <consortium name="The Broad Institute Genome Sequencing Center for Infectious Disease"/>
            <person name="Wu L."/>
            <person name="Ma J."/>
        </authorList>
    </citation>
    <scope>NUCLEOTIDE SEQUENCE [LARGE SCALE GENOMIC DNA]</scope>
    <source>
        <strain evidence="2">CGMCC 4.7192</strain>
    </source>
</reference>
<accession>A0ABW5BJK1</accession>
<proteinExistence type="predicted"/>
<sequence length="182" mass="21588">MSKSIRMEGIVELVDFKEAISNHEIEKTKLRATLAEAHRLKDRSKIHDELFSSAAKRYREFTSIVDDLTNACLKDGIVTDPNLRKFVFDYIQCDPYFYRSGYILEKLLQRIKKLKLSTGEKNKIQVLILHRIETRALRNFRNICRLIPVISDDDFHQAVLDRYRSKDENVRRRAEFALCYFR</sequence>
<organism evidence="1 2">
    <name type="scientific">Kiloniella antarctica</name>
    <dbReference type="NCBI Taxonomy" id="1550907"/>
    <lineage>
        <taxon>Bacteria</taxon>
        <taxon>Pseudomonadati</taxon>
        <taxon>Pseudomonadota</taxon>
        <taxon>Alphaproteobacteria</taxon>
        <taxon>Rhodospirillales</taxon>
        <taxon>Kiloniellaceae</taxon>
        <taxon>Kiloniella</taxon>
    </lineage>
</organism>
<protein>
    <submittedName>
        <fullName evidence="1">Uncharacterized protein</fullName>
    </submittedName>
</protein>
<dbReference type="RefSeq" id="WP_380250661.1">
    <property type="nucleotide sequence ID" value="NZ_JBHUII010000004.1"/>
</dbReference>
<dbReference type="Proteomes" id="UP001597294">
    <property type="component" value="Unassembled WGS sequence"/>
</dbReference>
<dbReference type="EMBL" id="JBHUII010000004">
    <property type="protein sequence ID" value="MFD2205749.1"/>
    <property type="molecule type" value="Genomic_DNA"/>
</dbReference>